<gene>
    <name evidence="2" type="ORF">FYJ60_11130</name>
</gene>
<keyword evidence="3" id="KW-1185">Reference proteome</keyword>
<comment type="caution">
    <text evidence="2">The sequence shown here is derived from an EMBL/GenBank/DDBJ whole genome shotgun (WGS) entry which is preliminary data.</text>
</comment>
<name>A0A7X2P9R8_9FIRM</name>
<feature type="region of interest" description="Disordered" evidence="1">
    <location>
        <begin position="24"/>
        <end position="94"/>
    </location>
</feature>
<feature type="compositionally biased region" description="Low complexity" evidence="1">
    <location>
        <begin position="55"/>
        <end position="70"/>
    </location>
</feature>
<dbReference type="Proteomes" id="UP000466864">
    <property type="component" value="Unassembled WGS sequence"/>
</dbReference>
<evidence type="ECO:0008006" key="4">
    <source>
        <dbReference type="Google" id="ProtNLM"/>
    </source>
</evidence>
<organism evidence="2 3">
    <name type="scientific">Bilifractor porci</name>
    <dbReference type="NCBI Taxonomy" id="2606636"/>
    <lineage>
        <taxon>Bacteria</taxon>
        <taxon>Bacillati</taxon>
        <taxon>Bacillota</taxon>
        <taxon>Clostridia</taxon>
        <taxon>Lachnospirales</taxon>
        <taxon>Lachnospiraceae</taxon>
        <taxon>Bilifractor</taxon>
    </lineage>
</organism>
<feature type="compositionally biased region" description="Basic and acidic residues" evidence="1">
    <location>
        <begin position="24"/>
        <end position="54"/>
    </location>
</feature>
<reference evidence="2 3" key="1">
    <citation type="submission" date="2019-08" db="EMBL/GenBank/DDBJ databases">
        <title>In-depth cultivation of the pig gut microbiome towards novel bacterial diversity and tailored functional studies.</title>
        <authorList>
            <person name="Wylensek D."/>
            <person name="Hitch T.C.A."/>
            <person name="Clavel T."/>
        </authorList>
    </citation>
    <scope>NUCLEOTIDE SEQUENCE [LARGE SCALE GENOMIC DNA]</scope>
    <source>
        <strain evidence="2 3">Oil+RF-744-WCA-WT-13</strain>
    </source>
</reference>
<dbReference type="EMBL" id="VUMV01000009">
    <property type="protein sequence ID" value="MST82859.1"/>
    <property type="molecule type" value="Genomic_DNA"/>
</dbReference>
<evidence type="ECO:0000313" key="2">
    <source>
        <dbReference type="EMBL" id="MST82859.1"/>
    </source>
</evidence>
<accession>A0A7X2P9R8</accession>
<dbReference type="AlphaFoldDB" id="A0A7X2P9R8"/>
<sequence length="199" mass="22718">MIAPQLDEDSKKYQEKCDRIKAAREKTELKNSESELKNDESALKREKSELKNDESGGVSVSDSVSDSVSVHPTGVNKRAREAKQEKQRHKFGQYGHVILSDDEFNTLAAEHGEPQTNEAIRAVDEYCEQSGKRYKNYALVLKKWGFKAVEEKARSGTTKQGIKQQGNKFNNFQHRDYDFDVLERRILNSQIPPEPKETG</sequence>
<protein>
    <recommendedName>
        <fullName evidence="4">DnaD domain protein</fullName>
    </recommendedName>
</protein>
<proteinExistence type="predicted"/>
<evidence type="ECO:0000256" key="1">
    <source>
        <dbReference type="SAM" id="MobiDB-lite"/>
    </source>
</evidence>
<evidence type="ECO:0000313" key="3">
    <source>
        <dbReference type="Proteomes" id="UP000466864"/>
    </source>
</evidence>